<keyword evidence="2" id="KW-1185">Reference proteome</keyword>
<protein>
    <submittedName>
        <fullName evidence="3">7TM_GPCR_Srx domain-containing protein</fullName>
    </submittedName>
</protein>
<keyword evidence="1" id="KW-0812">Transmembrane</keyword>
<dbReference type="Proteomes" id="UP000095282">
    <property type="component" value="Unplaced"/>
</dbReference>
<dbReference type="AlphaFoldDB" id="A0A1I7UXP7"/>
<proteinExistence type="predicted"/>
<dbReference type="WBParaSite" id="Csp11.Scaffold630.g20378.t1">
    <property type="protein sequence ID" value="Csp11.Scaffold630.g20378.t1"/>
    <property type="gene ID" value="Csp11.Scaffold630.g20378"/>
</dbReference>
<keyword evidence="1" id="KW-0472">Membrane</keyword>
<evidence type="ECO:0000313" key="3">
    <source>
        <dbReference type="WBParaSite" id="Csp11.Scaffold630.g20378.t1"/>
    </source>
</evidence>
<reference evidence="3" key="1">
    <citation type="submission" date="2016-11" db="UniProtKB">
        <authorList>
            <consortium name="WormBaseParasite"/>
        </authorList>
    </citation>
    <scope>IDENTIFICATION</scope>
</reference>
<feature type="transmembrane region" description="Helical" evidence="1">
    <location>
        <begin position="130"/>
        <end position="155"/>
    </location>
</feature>
<dbReference type="Pfam" id="PF10318">
    <property type="entry name" value="7TM_GPCR_Srh"/>
    <property type="match status" value="1"/>
</dbReference>
<dbReference type="InterPro" id="IPR019422">
    <property type="entry name" value="7TM_GPCR_serpentine_rcpt_Srh"/>
</dbReference>
<evidence type="ECO:0000313" key="2">
    <source>
        <dbReference type="Proteomes" id="UP000095282"/>
    </source>
</evidence>
<keyword evidence="1" id="KW-1133">Transmembrane helix</keyword>
<sequence>MMFENRHKHLVPPNDVFYKIRDRHRILLAILNFCCGCSGCLPLLMEPSLPQEETKLQYLEEIPCPTEIYFDSCSFALPNTTNKWTFISSILNFIGAFQLIFFIVHSSIYLRKTQLIRTFSIRTKRIQKAFFQSALAQVASPISVLLVPLFLLAYVKITRQYLQGKSFFE</sequence>
<feature type="transmembrane region" description="Helical" evidence="1">
    <location>
        <begin position="26"/>
        <end position="45"/>
    </location>
</feature>
<organism evidence="2 3">
    <name type="scientific">Caenorhabditis tropicalis</name>
    <dbReference type="NCBI Taxonomy" id="1561998"/>
    <lineage>
        <taxon>Eukaryota</taxon>
        <taxon>Metazoa</taxon>
        <taxon>Ecdysozoa</taxon>
        <taxon>Nematoda</taxon>
        <taxon>Chromadorea</taxon>
        <taxon>Rhabditida</taxon>
        <taxon>Rhabditina</taxon>
        <taxon>Rhabditomorpha</taxon>
        <taxon>Rhabditoidea</taxon>
        <taxon>Rhabditidae</taxon>
        <taxon>Peloderinae</taxon>
        <taxon>Caenorhabditis</taxon>
    </lineage>
</organism>
<evidence type="ECO:0000256" key="1">
    <source>
        <dbReference type="SAM" id="Phobius"/>
    </source>
</evidence>
<dbReference type="eggNOG" id="ENOG502TJMR">
    <property type="taxonomic scope" value="Eukaryota"/>
</dbReference>
<accession>A0A1I7UXP7</accession>
<feature type="transmembrane region" description="Helical" evidence="1">
    <location>
        <begin position="84"/>
        <end position="110"/>
    </location>
</feature>
<name>A0A1I7UXP7_9PELO</name>